<dbReference type="SUPFAM" id="SSF118215">
    <property type="entry name" value="Proton glutamate symport protein"/>
    <property type="match status" value="1"/>
</dbReference>
<protein>
    <recommendedName>
        <fullName evidence="9">Serine/threonine transporter SstT</fullName>
    </recommendedName>
    <alternativeName>
        <fullName evidence="9">Na(+)/serine-threonine symporter</fullName>
    </alternativeName>
</protein>
<comment type="similarity">
    <text evidence="9">Belongs to the dicarboxylate/amino acid:cation symporter (DAACS) (TC 2.A.23) family.</text>
</comment>
<gene>
    <name evidence="9" type="primary">sstT</name>
    <name evidence="10" type="ORF">J2771_000848</name>
</gene>
<feature type="transmembrane region" description="Helical" evidence="9">
    <location>
        <begin position="351"/>
        <end position="372"/>
    </location>
</feature>
<sequence>MLEFFSRLSLVAKIIIAIILGIGVALLFPDITPYLSLFGELFIKALKSVAPILVFVLVLSSIANFQVGHSANLRPIMILYVVGMLLAAFTAVIVSLSFPSTLFLNTVSHNDLQSPGSLADILKNLLLSFIANPVQAISEANFIGILAWAIGLGLAMRHSSDTTKEVMQDVAHAVSAIIHKVIAFAPVGIFGLVAVTFADAGLATLESYAQLLVVLLGTMFFVALVINPILVALTIRGNPYPLVFKCLKESGITAFFTRSSAANIPVNLDLAERLGVNPSTASVSIPLGATVNMAGAAVTITVLTLATVHTLGIHVDFATMLILSVVATVSACGASGVAGGSLLLIPVACSLFGISTEIAMQVVAIGMIISVLQDSTETALNSSTDVLFTAAVDIRSKQAS</sequence>
<reference evidence="10 11" key="1">
    <citation type="submission" date="2023-07" db="EMBL/GenBank/DDBJ databases">
        <title>Sorghum-associated microbial communities from plants grown in Nebraska, USA.</title>
        <authorList>
            <person name="Schachtman D."/>
        </authorList>
    </citation>
    <scope>NUCLEOTIDE SEQUENCE [LARGE SCALE GENOMIC DNA]</scope>
    <source>
        <strain evidence="10 11">CC146</strain>
    </source>
</reference>
<evidence type="ECO:0000313" key="10">
    <source>
        <dbReference type="EMBL" id="MDP9802594.1"/>
    </source>
</evidence>
<dbReference type="Pfam" id="PF00375">
    <property type="entry name" value="SDF"/>
    <property type="match status" value="1"/>
</dbReference>
<feature type="transmembrane region" description="Helical" evidence="9">
    <location>
        <begin position="7"/>
        <end position="28"/>
    </location>
</feature>
<dbReference type="PRINTS" id="PR00173">
    <property type="entry name" value="EDTRNSPORT"/>
</dbReference>
<dbReference type="RefSeq" id="WP_092705585.1">
    <property type="nucleotide sequence ID" value="NZ_JADVKR010000006.1"/>
</dbReference>
<evidence type="ECO:0000256" key="5">
    <source>
        <dbReference type="ARBA" id="ARBA00022847"/>
    </source>
</evidence>
<feature type="transmembrane region" description="Helical" evidence="9">
    <location>
        <begin position="210"/>
        <end position="235"/>
    </location>
</feature>
<evidence type="ECO:0000256" key="3">
    <source>
        <dbReference type="ARBA" id="ARBA00022475"/>
    </source>
</evidence>
<feature type="transmembrane region" description="Helical" evidence="9">
    <location>
        <begin position="77"/>
        <end position="98"/>
    </location>
</feature>
<evidence type="ECO:0000256" key="4">
    <source>
        <dbReference type="ARBA" id="ARBA00022692"/>
    </source>
</evidence>
<dbReference type="InterPro" id="IPR036458">
    <property type="entry name" value="Na:dicarbo_symporter_sf"/>
</dbReference>
<dbReference type="InterPro" id="IPR023025">
    <property type="entry name" value="Ser_Thr_transp_SstT"/>
</dbReference>
<dbReference type="InterPro" id="IPR001991">
    <property type="entry name" value="Na-dicarboxylate_symporter"/>
</dbReference>
<keyword evidence="3 9" id="KW-1003">Cell membrane</keyword>
<dbReference type="HAMAP" id="MF_01582">
    <property type="entry name" value="Ser_Thr_transp_SstT"/>
    <property type="match status" value="1"/>
</dbReference>
<dbReference type="PANTHER" id="PTHR42865">
    <property type="entry name" value="PROTON/GLUTAMATE-ASPARTATE SYMPORTER"/>
    <property type="match status" value="1"/>
</dbReference>
<keyword evidence="7 9" id="KW-1133">Transmembrane helix</keyword>
<dbReference type="PANTHER" id="PTHR42865:SF8">
    <property type="entry name" value="SERINE_THREONINE TRANSPORTER SSTT"/>
    <property type="match status" value="1"/>
</dbReference>
<name>A0ABD5AJ45_ACICA</name>
<evidence type="ECO:0000313" key="11">
    <source>
        <dbReference type="Proteomes" id="UP001240164"/>
    </source>
</evidence>
<feature type="transmembrane region" description="Helical" evidence="9">
    <location>
        <begin position="321"/>
        <end position="344"/>
    </location>
</feature>
<proteinExistence type="inferred from homology"/>
<evidence type="ECO:0000256" key="9">
    <source>
        <dbReference type="HAMAP-Rule" id="MF_01582"/>
    </source>
</evidence>
<dbReference type="Gene3D" id="1.10.3860.10">
    <property type="entry name" value="Sodium:dicarboxylate symporter"/>
    <property type="match status" value="1"/>
</dbReference>
<comment type="subcellular location">
    <subcellularLocation>
        <location evidence="9">Cell membrane</location>
        <topology evidence="9">Multi-pass membrane protein</topology>
    </subcellularLocation>
    <subcellularLocation>
        <location evidence="1">Membrane</location>
        <topology evidence="1">Multi-pass membrane protein</topology>
    </subcellularLocation>
</comment>
<dbReference type="GO" id="GO:0005886">
    <property type="term" value="C:plasma membrane"/>
    <property type="evidence" value="ECO:0007669"/>
    <property type="project" value="UniProtKB-SubCell"/>
</dbReference>
<keyword evidence="5 9" id="KW-0769">Symport</keyword>
<keyword evidence="4 9" id="KW-0812">Transmembrane</keyword>
<keyword evidence="8 9" id="KW-0472">Membrane</keyword>
<keyword evidence="2 9" id="KW-0813">Transport</keyword>
<dbReference type="AlphaFoldDB" id="A0ABD5AJ45"/>
<comment type="catalytic activity">
    <reaction evidence="9">
        <text>L-serine(in) + Na(+)(in) = L-serine(out) + Na(+)(out)</text>
        <dbReference type="Rhea" id="RHEA:29575"/>
        <dbReference type="ChEBI" id="CHEBI:29101"/>
        <dbReference type="ChEBI" id="CHEBI:33384"/>
    </reaction>
</comment>
<comment type="function">
    <text evidence="9">Involved in the import of serine and threonine into the cell, with the concomitant import of sodium (symport system).</text>
</comment>
<evidence type="ECO:0000256" key="2">
    <source>
        <dbReference type="ARBA" id="ARBA00022448"/>
    </source>
</evidence>
<feature type="transmembrane region" description="Helical" evidence="9">
    <location>
        <begin position="294"/>
        <end position="315"/>
    </location>
</feature>
<organism evidence="10 11">
    <name type="scientific">Acinetobacter calcoaceticus</name>
    <dbReference type="NCBI Taxonomy" id="471"/>
    <lineage>
        <taxon>Bacteria</taxon>
        <taxon>Pseudomonadati</taxon>
        <taxon>Pseudomonadota</taxon>
        <taxon>Gammaproteobacteria</taxon>
        <taxon>Moraxellales</taxon>
        <taxon>Moraxellaceae</taxon>
        <taxon>Acinetobacter</taxon>
        <taxon>Acinetobacter calcoaceticus/baumannii complex</taxon>
    </lineage>
</organism>
<feature type="transmembrane region" description="Helical" evidence="9">
    <location>
        <begin position="136"/>
        <end position="156"/>
    </location>
</feature>
<dbReference type="EMBL" id="JAUSQP010000001">
    <property type="protein sequence ID" value="MDP9802594.1"/>
    <property type="molecule type" value="Genomic_DNA"/>
</dbReference>
<evidence type="ECO:0000256" key="8">
    <source>
        <dbReference type="ARBA" id="ARBA00023136"/>
    </source>
</evidence>
<evidence type="ECO:0000256" key="6">
    <source>
        <dbReference type="ARBA" id="ARBA00022970"/>
    </source>
</evidence>
<accession>A0ABD5AJ45</accession>
<evidence type="ECO:0000256" key="7">
    <source>
        <dbReference type="ARBA" id="ARBA00022989"/>
    </source>
</evidence>
<dbReference type="NCBIfam" id="NF010151">
    <property type="entry name" value="PRK13628.1"/>
    <property type="match status" value="1"/>
</dbReference>
<dbReference type="FunFam" id="1.10.3860.10:FF:000003">
    <property type="entry name" value="Serine/threonine transporter sstT"/>
    <property type="match status" value="1"/>
</dbReference>
<comment type="catalytic activity">
    <reaction evidence="9">
        <text>L-threonine(in) + Na(+)(in) = L-threonine(out) + Na(+)(out)</text>
        <dbReference type="Rhea" id="RHEA:69999"/>
        <dbReference type="ChEBI" id="CHEBI:29101"/>
        <dbReference type="ChEBI" id="CHEBI:57926"/>
    </reaction>
</comment>
<dbReference type="GO" id="GO:0015171">
    <property type="term" value="F:amino acid transmembrane transporter activity"/>
    <property type="evidence" value="ECO:0007669"/>
    <property type="project" value="UniProtKB-UniRule"/>
</dbReference>
<keyword evidence="6 9" id="KW-0029">Amino-acid transport</keyword>
<feature type="transmembrane region" description="Helical" evidence="9">
    <location>
        <begin position="48"/>
        <end position="65"/>
    </location>
</feature>
<feature type="transmembrane region" description="Helical" evidence="9">
    <location>
        <begin position="177"/>
        <end position="198"/>
    </location>
</feature>
<comment type="caution">
    <text evidence="10">The sequence shown here is derived from an EMBL/GenBank/DDBJ whole genome shotgun (WGS) entry which is preliminary data.</text>
</comment>
<evidence type="ECO:0000256" key="1">
    <source>
        <dbReference type="ARBA" id="ARBA00004141"/>
    </source>
</evidence>
<dbReference type="GO" id="GO:0015293">
    <property type="term" value="F:symporter activity"/>
    <property type="evidence" value="ECO:0007669"/>
    <property type="project" value="UniProtKB-UniRule"/>
</dbReference>
<dbReference type="Proteomes" id="UP001240164">
    <property type="component" value="Unassembled WGS sequence"/>
</dbReference>